<dbReference type="Pfam" id="PF01094">
    <property type="entry name" value="ANF_receptor"/>
    <property type="match status" value="1"/>
</dbReference>
<dbReference type="GO" id="GO:0007214">
    <property type="term" value="P:gamma-aminobutyric acid signaling pathway"/>
    <property type="evidence" value="ECO:0007669"/>
    <property type="project" value="TreeGrafter"/>
</dbReference>
<organism evidence="12 13">
    <name type="scientific">Hondaea fermentalgiana</name>
    <dbReference type="NCBI Taxonomy" id="2315210"/>
    <lineage>
        <taxon>Eukaryota</taxon>
        <taxon>Sar</taxon>
        <taxon>Stramenopiles</taxon>
        <taxon>Bigyra</taxon>
        <taxon>Labyrinthulomycetes</taxon>
        <taxon>Thraustochytrida</taxon>
        <taxon>Thraustochytriidae</taxon>
        <taxon>Hondaea</taxon>
    </lineage>
</organism>
<reference evidence="12 13" key="1">
    <citation type="submission" date="2017-12" db="EMBL/GenBank/DDBJ databases">
        <title>Sequencing, de novo assembly and annotation of complete genome of a new Thraustochytrid species, strain FCC1311.</title>
        <authorList>
            <person name="Sedici K."/>
            <person name="Godart F."/>
            <person name="Aiese Cigliano R."/>
            <person name="Sanseverino W."/>
            <person name="Barakat M."/>
            <person name="Ortet P."/>
            <person name="Marechal E."/>
            <person name="Cagnac O."/>
            <person name="Amato A."/>
        </authorList>
    </citation>
    <scope>NUCLEOTIDE SEQUENCE [LARGE SCALE GENOMIC DNA]</scope>
</reference>
<keyword evidence="4" id="KW-0297">G-protein coupled receptor</keyword>
<feature type="transmembrane region" description="Helical" evidence="9">
    <location>
        <begin position="720"/>
        <end position="739"/>
    </location>
</feature>
<feature type="signal peptide" evidence="10">
    <location>
        <begin position="1"/>
        <end position="28"/>
    </location>
</feature>
<evidence type="ECO:0000313" key="13">
    <source>
        <dbReference type="Proteomes" id="UP000241890"/>
    </source>
</evidence>
<dbReference type="AlphaFoldDB" id="A0A2R5GEC4"/>
<dbReference type="PROSITE" id="PS50259">
    <property type="entry name" value="G_PROTEIN_RECEP_F3_4"/>
    <property type="match status" value="1"/>
</dbReference>
<evidence type="ECO:0000256" key="9">
    <source>
        <dbReference type="SAM" id="Phobius"/>
    </source>
</evidence>
<dbReference type="InterPro" id="IPR002455">
    <property type="entry name" value="GPCR3_GABA-B"/>
</dbReference>
<feature type="transmembrane region" description="Helical" evidence="9">
    <location>
        <begin position="751"/>
        <end position="770"/>
    </location>
</feature>
<evidence type="ECO:0000256" key="5">
    <source>
        <dbReference type="ARBA" id="ARBA00023136"/>
    </source>
</evidence>
<dbReference type="CDD" id="cd15047">
    <property type="entry name" value="7tmC_GABA-B-like"/>
    <property type="match status" value="1"/>
</dbReference>
<evidence type="ECO:0000259" key="11">
    <source>
        <dbReference type="PROSITE" id="PS50259"/>
    </source>
</evidence>
<feature type="domain" description="G-protein coupled receptors family 3 profile" evidence="11">
    <location>
        <begin position="522"/>
        <end position="773"/>
    </location>
</feature>
<evidence type="ECO:0000256" key="2">
    <source>
        <dbReference type="ARBA" id="ARBA00022692"/>
    </source>
</evidence>
<dbReference type="PRINTS" id="PR01176">
    <property type="entry name" value="GABABRECEPTR"/>
</dbReference>
<sequence length="861" mass="94056">MAPSQKKAQSWAAVAALVASAVIAGARGYGTCATDSCNDYVESNICVEDVISENQYAPSTSMVTIGIIRDLTADNGPDFAAMCAWQHAKDAGLDGANDTQLIWLDAGEDITGGVRAGLCMRKSGMNLAVGPSYSTVAQGAAMVGTIYEQNTVGTVCTSPLLNDTDTYSYFSRVIASDNFQGSMLARYAVVENDWQKIATISIATNLYFSGITDVFVSTAVELGAEITSYTIPAEFTQSQLEEVLTKIKNSGVRVIMAAMLPMHDTLTVAKNLDMLGEGWGWLTTESAISILYSNLWNLPDSKIDGMETLLDGVIGLVPRMDTESDAYTAWQSCIDEHYNDTTGMFAGMGEAATSREGSVSAGLETIKTMWNGYYYDAMMVTMRALASLDSTERMDATVVREAIRDTPYNGTSGSIIMDSTGERTEMLYEILNIFNETYNVIGYINSADDSIVMTQSAHFPGDTLAVPVDYVMDCDLQNDYDQTVSTCHGSMRTITYTQNSNESMRYCPYIEPFEAACDHALFTDASMPLVVVGLVFVLLATISLLACWNHKVIRLSQREFLLIMMVGAFISLAGPLLSMGTLDELRCAALPCFTAIGYVLLFGPLFVKTWRVNVLVHNTKLRLMKISNHMLYRRLFVLILLTSALLVAMFLVDPPVPVTVQQTVSDGDGTVHLVESETCGVESMTMGILVIVLLGLMTAYGCFVSYKIRNVSSELSEARWIFLSVYNGALLSTVTLSIVLGLDLSYAQLHLYATLGIVLTCIVTVCLIMVPKLINVHKDVTINGSSSDGNQSSYKVSKGPSYLNNTEGVNTYLAGTEGSGGYRLQEPRIRVLKPRIRSKFPRVRFEQPRFRATGPCFRIQF</sequence>
<feature type="transmembrane region" description="Helical" evidence="9">
    <location>
        <begin position="686"/>
        <end position="708"/>
    </location>
</feature>
<accession>A0A2R5GEC4</accession>
<dbReference type="SUPFAM" id="SSF53822">
    <property type="entry name" value="Periplasmic binding protein-like I"/>
    <property type="match status" value="1"/>
</dbReference>
<dbReference type="PRINTS" id="PR00248">
    <property type="entry name" value="GPCRMGR"/>
</dbReference>
<comment type="subcellular location">
    <subcellularLocation>
        <location evidence="1">Membrane</location>
        <topology evidence="1">Multi-pass membrane protein</topology>
    </subcellularLocation>
</comment>
<evidence type="ECO:0000256" key="3">
    <source>
        <dbReference type="ARBA" id="ARBA00022989"/>
    </source>
</evidence>
<evidence type="ECO:0000256" key="10">
    <source>
        <dbReference type="SAM" id="SignalP"/>
    </source>
</evidence>
<evidence type="ECO:0000256" key="6">
    <source>
        <dbReference type="ARBA" id="ARBA00023170"/>
    </source>
</evidence>
<keyword evidence="3 9" id="KW-1133">Transmembrane helix</keyword>
<dbReference type="EMBL" id="BEYU01000021">
    <property type="protein sequence ID" value="GBG26571.1"/>
    <property type="molecule type" value="Genomic_DNA"/>
</dbReference>
<name>A0A2R5GEC4_9STRA</name>
<feature type="transmembrane region" description="Helical" evidence="9">
    <location>
        <begin position="588"/>
        <end position="610"/>
    </location>
</feature>
<dbReference type="Gene3D" id="3.40.50.2300">
    <property type="match status" value="2"/>
</dbReference>
<feature type="transmembrane region" description="Helical" evidence="9">
    <location>
        <begin position="560"/>
        <end position="582"/>
    </location>
</feature>
<evidence type="ECO:0000256" key="4">
    <source>
        <dbReference type="ARBA" id="ARBA00023040"/>
    </source>
</evidence>
<protein>
    <submittedName>
        <fullName evidence="12">Metabotropic glutamate receptor-like protein E</fullName>
    </submittedName>
</protein>
<keyword evidence="8" id="KW-0807">Transducer</keyword>
<dbReference type="Proteomes" id="UP000241890">
    <property type="component" value="Unassembled WGS sequence"/>
</dbReference>
<keyword evidence="5 9" id="KW-0472">Membrane</keyword>
<feature type="chain" id="PRO_5015315704" evidence="10">
    <location>
        <begin position="29"/>
        <end position="861"/>
    </location>
</feature>
<evidence type="ECO:0000256" key="8">
    <source>
        <dbReference type="ARBA" id="ARBA00023224"/>
    </source>
</evidence>
<dbReference type="InterPro" id="IPR017978">
    <property type="entry name" value="GPCR_3_C"/>
</dbReference>
<dbReference type="PANTHER" id="PTHR10519:SF20">
    <property type="entry name" value="G-PROTEIN COUPLED RECEPTOR 156-RELATED"/>
    <property type="match status" value="1"/>
</dbReference>
<keyword evidence="7" id="KW-0325">Glycoprotein</keyword>
<dbReference type="InterPro" id="IPR000337">
    <property type="entry name" value="GPCR_3"/>
</dbReference>
<gene>
    <name evidence="12" type="ORF">FCC1311_027922</name>
</gene>
<feature type="transmembrane region" description="Helical" evidence="9">
    <location>
        <begin position="527"/>
        <end position="548"/>
    </location>
</feature>
<dbReference type="OrthoDB" id="193333at2759"/>
<evidence type="ECO:0000313" key="12">
    <source>
        <dbReference type="EMBL" id="GBG26571.1"/>
    </source>
</evidence>
<dbReference type="GO" id="GO:0038039">
    <property type="term" value="C:G protein-coupled receptor heterodimeric complex"/>
    <property type="evidence" value="ECO:0007669"/>
    <property type="project" value="TreeGrafter"/>
</dbReference>
<dbReference type="InterPro" id="IPR001828">
    <property type="entry name" value="ANF_lig-bd_rcpt"/>
</dbReference>
<dbReference type="GO" id="GO:0004965">
    <property type="term" value="F:G protein-coupled GABA receptor activity"/>
    <property type="evidence" value="ECO:0007669"/>
    <property type="project" value="InterPro"/>
</dbReference>
<keyword evidence="6 12" id="KW-0675">Receptor</keyword>
<keyword evidence="13" id="KW-1185">Reference proteome</keyword>
<proteinExistence type="predicted"/>
<evidence type="ECO:0000256" key="1">
    <source>
        <dbReference type="ARBA" id="ARBA00004141"/>
    </source>
</evidence>
<keyword evidence="2 9" id="KW-0812">Transmembrane</keyword>
<keyword evidence="10" id="KW-0732">Signal</keyword>
<dbReference type="PANTHER" id="PTHR10519">
    <property type="entry name" value="GABA-B RECEPTOR"/>
    <property type="match status" value="1"/>
</dbReference>
<dbReference type="InParanoid" id="A0A2R5GEC4"/>
<feature type="transmembrane region" description="Helical" evidence="9">
    <location>
        <begin position="631"/>
        <end position="652"/>
    </location>
</feature>
<dbReference type="InterPro" id="IPR028082">
    <property type="entry name" value="Peripla_BP_I"/>
</dbReference>
<comment type="caution">
    <text evidence="12">The sequence shown here is derived from an EMBL/GenBank/DDBJ whole genome shotgun (WGS) entry which is preliminary data.</text>
</comment>
<evidence type="ECO:0000256" key="7">
    <source>
        <dbReference type="ARBA" id="ARBA00023180"/>
    </source>
</evidence>
<dbReference type="Pfam" id="PF00003">
    <property type="entry name" value="7tm_3"/>
    <property type="match status" value="1"/>
</dbReference>